<sequence>MDSSEDQVSGADSELKSGRKSKDDSSGFACFIIMVLIIVIIVQLWLFSLLYIQLKYRKDGEKKTDEKENIFVLPSEYRLPRNVVPSSYELVIKIYLPFYVDFPKEKNLTVDGEVRINMLVRESTNVIVLNQAGISIEKEKCSVFSHDNAFVVERLDYDHTHERVSFYLNDVLPSGQTATLKKCLLRQSVFAHVQSPKSAPTILERIGWLRSILVAHSDSTFTLFYKNWLKLPTELCRSDVHAIMLNSPLPSPKAQGWTVWINALDNFQMVVIVIM</sequence>
<accession>A0AA36MC17</accession>
<comment type="caution">
    <text evidence="3">The sequence shown here is derived from an EMBL/GenBank/DDBJ whole genome shotgun (WGS) entry which is preliminary data.</text>
</comment>
<reference evidence="3" key="1">
    <citation type="submission" date="2023-07" db="EMBL/GenBank/DDBJ databases">
        <authorList>
            <consortium name="CYATHOMIX"/>
        </authorList>
    </citation>
    <scope>NUCLEOTIDE SEQUENCE</scope>
    <source>
        <strain evidence="3">N/A</strain>
    </source>
</reference>
<feature type="region of interest" description="Disordered" evidence="1">
    <location>
        <begin position="1"/>
        <end position="24"/>
    </location>
</feature>
<gene>
    <name evidence="3" type="ORF">CYNAS_LOCUS18574</name>
</gene>
<evidence type="ECO:0000256" key="1">
    <source>
        <dbReference type="SAM" id="MobiDB-lite"/>
    </source>
</evidence>
<name>A0AA36MC17_CYLNA</name>
<dbReference type="AlphaFoldDB" id="A0AA36MC17"/>
<dbReference type="EMBL" id="CATQJL010000316">
    <property type="protein sequence ID" value="CAJ0606591.1"/>
    <property type="molecule type" value="Genomic_DNA"/>
</dbReference>
<proteinExistence type="predicted"/>
<dbReference type="Proteomes" id="UP001176961">
    <property type="component" value="Unassembled WGS sequence"/>
</dbReference>
<evidence type="ECO:0000313" key="3">
    <source>
        <dbReference type="EMBL" id="CAJ0606591.1"/>
    </source>
</evidence>
<feature type="transmembrane region" description="Helical" evidence="2">
    <location>
        <begin position="26"/>
        <end position="52"/>
    </location>
</feature>
<keyword evidence="4" id="KW-1185">Reference proteome</keyword>
<dbReference type="SUPFAM" id="SSF63737">
    <property type="entry name" value="Leukotriene A4 hydrolase N-terminal domain"/>
    <property type="match status" value="1"/>
</dbReference>
<dbReference type="Gene3D" id="2.60.40.1730">
    <property type="entry name" value="tricorn interacting facor f3 domain"/>
    <property type="match status" value="1"/>
</dbReference>
<keyword evidence="2" id="KW-0472">Membrane</keyword>
<evidence type="ECO:0000256" key="2">
    <source>
        <dbReference type="SAM" id="Phobius"/>
    </source>
</evidence>
<protein>
    <submittedName>
        <fullName evidence="3">Uncharacterized protein</fullName>
    </submittedName>
</protein>
<keyword evidence="2" id="KW-0812">Transmembrane</keyword>
<feature type="compositionally biased region" description="Basic and acidic residues" evidence="1">
    <location>
        <begin position="13"/>
        <end position="24"/>
    </location>
</feature>
<evidence type="ECO:0000313" key="4">
    <source>
        <dbReference type="Proteomes" id="UP001176961"/>
    </source>
</evidence>
<keyword evidence="2" id="KW-1133">Transmembrane helix</keyword>
<organism evidence="3 4">
    <name type="scientific">Cylicocyclus nassatus</name>
    <name type="common">Nematode worm</name>
    <dbReference type="NCBI Taxonomy" id="53992"/>
    <lineage>
        <taxon>Eukaryota</taxon>
        <taxon>Metazoa</taxon>
        <taxon>Ecdysozoa</taxon>
        <taxon>Nematoda</taxon>
        <taxon>Chromadorea</taxon>
        <taxon>Rhabditida</taxon>
        <taxon>Rhabditina</taxon>
        <taxon>Rhabditomorpha</taxon>
        <taxon>Strongyloidea</taxon>
        <taxon>Strongylidae</taxon>
        <taxon>Cylicocyclus</taxon>
    </lineage>
</organism>
<dbReference type="InterPro" id="IPR042097">
    <property type="entry name" value="Aminopeptidase_N-like_N_sf"/>
</dbReference>